<protein>
    <submittedName>
        <fullName evidence="2">Entericidin A/B family lipoprotein</fullName>
    </submittedName>
</protein>
<evidence type="ECO:0000313" key="2">
    <source>
        <dbReference type="EMBL" id="NWK57478.1"/>
    </source>
</evidence>
<dbReference type="EMBL" id="JACBAZ010000012">
    <property type="protein sequence ID" value="NWK57478.1"/>
    <property type="molecule type" value="Genomic_DNA"/>
</dbReference>
<proteinExistence type="predicted"/>
<dbReference type="PROSITE" id="PS51257">
    <property type="entry name" value="PROKAR_LIPOPROTEIN"/>
    <property type="match status" value="1"/>
</dbReference>
<dbReference type="GO" id="GO:0009636">
    <property type="term" value="P:response to toxic substance"/>
    <property type="evidence" value="ECO:0007669"/>
    <property type="project" value="InterPro"/>
</dbReference>
<name>A0A851GI62_9BACT</name>
<dbReference type="RefSeq" id="WP_178934592.1">
    <property type="nucleotide sequence ID" value="NZ_JACBAZ010000012.1"/>
</dbReference>
<sequence>MKKLFLLMALSVGVGSLSSCNTYIGMGRDIQKLGEGIQNTGYGTGWSGNKPSPYPQPAKPAEKKP</sequence>
<dbReference type="AlphaFoldDB" id="A0A851GI62"/>
<feature type="region of interest" description="Disordered" evidence="1">
    <location>
        <begin position="41"/>
        <end position="65"/>
    </location>
</feature>
<dbReference type="Proteomes" id="UP000557872">
    <property type="component" value="Unassembled WGS sequence"/>
</dbReference>
<keyword evidence="2" id="KW-0449">Lipoprotein</keyword>
<dbReference type="GO" id="GO:0016020">
    <property type="term" value="C:membrane"/>
    <property type="evidence" value="ECO:0007669"/>
    <property type="project" value="InterPro"/>
</dbReference>
<evidence type="ECO:0000256" key="1">
    <source>
        <dbReference type="SAM" id="MobiDB-lite"/>
    </source>
</evidence>
<gene>
    <name evidence="2" type="ORF">HW115_17810</name>
</gene>
<evidence type="ECO:0000313" key="3">
    <source>
        <dbReference type="Proteomes" id="UP000557872"/>
    </source>
</evidence>
<accession>A0A851GI62</accession>
<keyword evidence="3" id="KW-1185">Reference proteome</keyword>
<comment type="caution">
    <text evidence="2">The sequence shown here is derived from an EMBL/GenBank/DDBJ whole genome shotgun (WGS) entry which is preliminary data.</text>
</comment>
<reference evidence="2 3" key="1">
    <citation type="submission" date="2020-07" db="EMBL/GenBank/DDBJ databases">
        <title>Roseicoccus Jingziensis gen. nov., sp. nov., isolated from coastal seawater.</title>
        <authorList>
            <person name="Feng X."/>
        </authorList>
    </citation>
    <scope>NUCLEOTIDE SEQUENCE [LARGE SCALE GENOMIC DNA]</scope>
    <source>
        <strain evidence="2 3">N1E253</strain>
    </source>
</reference>
<organism evidence="2 3">
    <name type="scientific">Oceaniferula marina</name>
    <dbReference type="NCBI Taxonomy" id="2748318"/>
    <lineage>
        <taxon>Bacteria</taxon>
        <taxon>Pseudomonadati</taxon>
        <taxon>Verrucomicrobiota</taxon>
        <taxon>Verrucomicrobiia</taxon>
        <taxon>Verrucomicrobiales</taxon>
        <taxon>Verrucomicrobiaceae</taxon>
        <taxon>Oceaniferula</taxon>
    </lineage>
</organism>